<name>A0A0V1BTE1_TRISP</name>
<gene>
    <name evidence="1" type="ORF">T01_12069</name>
</gene>
<keyword evidence="2" id="KW-1185">Reference proteome</keyword>
<comment type="caution">
    <text evidence="1">The sequence shown here is derived from an EMBL/GenBank/DDBJ whole genome shotgun (WGS) entry which is preliminary data.</text>
</comment>
<dbReference type="InParanoid" id="A0A0V1BTE1"/>
<organism evidence="1 2">
    <name type="scientific">Trichinella spiralis</name>
    <name type="common">Trichina worm</name>
    <dbReference type="NCBI Taxonomy" id="6334"/>
    <lineage>
        <taxon>Eukaryota</taxon>
        <taxon>Metazoa</taxon>
        <taxon>Ecdysozoa</taxon>
        <taxon>Nematoda</taxon>
        <taxon>Enoplea</taxon>
        <taxon>Dorylaimia</taxon>
        <taxon>Trichinellida</taxon>
        <taxon>Trichinellidae</taxon>
        <taxon>Trichinella</taxon>
    </lineage>
</organism>
<dbReference type="AlphaFoldDB" id="A0A0V1BTE1"/>
<dbReference type="Proteomes" id="UP000054776">
    <property type="component" value="Unassembled WGS sequence"/>
</dbReference>
<evidence type="ECO:0000313" key="1">
    <source>
        <dbReference type="EMBL" id="KRY40317.1"/>
    </source>
</evidence>
<sequence length="113" mass="12923">MPFLELKLIVILLDDIAMKKEIFSYLIIMANSDANPQVQQDCGPLKLRQHKDCSLRDSREKTVTGEFCFVTSCLQYIRQARHLQVGDHLSFPFVSPILEPNFHLSLCQSKAIS</sequence>
<proteinExistence type="predicted"/>
<reference evidence="1 2" key="1">
    <citation type="submission" date="2015-01" db="EMBL/GenBank/DDBJ databases">
        <title>Evolution of Trichinella species and genotypes.</title>
        <authorList>
            <person name="Korhonen P.K."/>
            <person name="Edoardo P."/>
            <person name="Giuseppe L.R."/>
            <person name="Gasser R.B."/>
        </authorList>
    </citation>
    <scope>NUCLEOTIDE SEQUENCE [LARGE SCALE GENOMIC DNA]</scope>
    <source>
        <strain evidence="1">ISS3</strain>
    </source>
</reference>
<dbReference type="EMBL" id="JYDH01000013">
    <property type="protein sequence ID" value="KRY40317.1"/>
    <property type="molecule type" value="Genomic_DNA"/>
</dbReference>
<evidence type="ECO:0000313" key="2">
    <source>
        <dbReference type="Proteomes" id="UP000054776"/>
    </source>
</evidence>
<accession>A0A0V1BTE1</accession>
<protein>
    <submittedName>
        <fullName evidence="1">Uncharacterized protein</fullName>
    </submittedName>
</protein>